<feature type="signal peptide" evidence="1">
    <location>
        <begin position="1"/>
        <end position="26"/>
    </location>
</feature>
<evidence type="ECO:0000313" key="2">
    <source>
        <dbReference type="EMBL" id="PYF75187.1"/>
    </source>
</evidence>
<dbReference type="RefSeq" id="WP_110830329.1">
    <property type="nucleotide sequence ID" value="NZ_QKLU01000003.1"/>
</dbReference>
<evidence type="ECO:0008006" key="4">
    <source>
        <dbReference type="Google" id="ProtNLM"/>
    </source>
</evidence>
<dbReference type="PROSITE" id="PS51257">
    <property type="entry name" value="PROKAR_LIPOPROTEIN"/>
    <property type="match status" value="1"/>
</dbReference>
<dbReference type="EMBL" id="QKLU01000003">
    <property type="protein sequence ID" value="PYF75187.1"/>
    <property type="molecule type" value="Genomic_DNA"/>
</dbReference>
<sequence>MNKKQLLTTAICTLYLLFAACSKKQATEIRPDTATAPGQPGAVAVVYADVQNLFQTRCSGCHSSGRQASSVWNFNGYTSITTNADRIKQAVLINKSMPIGGSLSAAELKTLQDWFDQGMKP</sequence>
<accession>A0A318UIP6</accession>
<reference evidence="2 3" key="1">
    <citation type="submission" date="2018-06" db="EMBL/GenBank/DDBJ databases">
        <title>Genomic Encyclopedia of Archaeal and Bacterial Type Strains, Phase II (KMG-II): from individual species to whole genera.</title>
        <authorList>
            <person name="Goeker M."/>
        </authorList>
    </citation>
    <scope>NUCLEOTIDE SEQUENCE [LARGE SCALE GENOMIC DNA]</scope>
    <source>
        <strain evidence="2 3">DSM 27372</strain>
    </source>
</reference>
<dbReference type="AlphaFoldDB" id="A0A318UIP6"/>
<dbReference type="Proteomes" id="UP000248198">
    <property type="component" value="Unassembled WGS sequence"/>
</dbReference>
<dbReference type="InterPro" id="IPR036909">
    <property type="entry name" value="Cyt_c-like_dom_sf"/>
</dbReference>
<proteinExistence type="predicted"/>
<name>A0A318UIP6_9SPHI</name>
<gene>
    <name evidence="2" type="ORF">B0O44_103637</name>
</gene>
<protein>
    <recommendedName>
        <fullName evidence="4">Cytochrome c domain-containing protein</fullName>
    </recommendedName>
</protein>
<dbReference type="OrthoDB" id="708774at2"/>
<evidence type="ECO:0000313" key="3">
    <source>
        <dbReference type="Proteomes" id="UP000248198"/>
    </source>
</evidence>
<dbReference type="SUPFAM" id="SSF46626">
    <property type="entry name" value="Cytochrome c"/>
    <property type="match status" value="1"/>
</dbReference>
<organism evidence="2 3">
    <name type="scientific">Pedobacter nutrimenti</name>
    <dbReference type="NCBI Taxonomy" id="1241337"/>
    <lineage>
        <taxon>Bacteria</taxon>
        <taxon>Pseudomonadati</taxon>
        <taxon>Bacteroidota</taxon>
        <taxon>Sphingobacteriia</taxon>
        <taxon>Sphingobacteriales</taxon>
        <taxon>Sphingobacteriaceae</taxon>
        <taxon>Pedobacter</taxon>
    </lineage>
</organism>
<keyword evidence="1" id="KW-0732">Signal</keyword>
<comment type="caution">
    <text evidence="2">The sequence shown here is derived from an EMBL/GenBank/DDBJ whole genome shotgun (WGS) entry which is preliminary data.</text>
</comment>
<evidence type="ECO:0000256" key="1">
    <source>
        <dbReference type="SAM" id="SignalP"/>
    </source>
</evidence>
<keyword evidence="3" id="KW-1185">Reference proteome</keyword>
<feature type="chain" id="PRO_5016357190" description="Cytochrome c domain-containing protein" evidence="1">
    <location>
        <begin position="27"/>
        <end position="121"/>
    </location>
</feature>
<dbReference type="GO" id="GO:0009055">
    <property type="term" value="F:electron transfer activity"/>
    <property type="evidence" value="ECO:0007669"/>
    <property type="project" value="InterPro"/>
</dbReference>
<dbReference type="Gene3D" id="1.10.760.10">
    <property type="entry name" value="Cytochrome c-like domain"/>
    <property type="match status" value="1"/>
</dbReference>
<dbReference type="GO" id="GO:0020037">
    <property type="term" value="F:heme binding"/>
    <property type="evidence" value="ECO:0007669"/>
    <property type="project" value="InterPro"/>
</dbReference>